<evidence type="ECO:0000313" key="2">
    <source>
        <dbReference type="Proteomes" id="UP000821865"/>
    </source>
</evidence>
<dbReference type="Proteomes" id="UP000821865">
    <property type="component" value="Chromosome 1"/>
</dbReference>
<dbReference type="EMBL" id="CM023470">
    <property type="protein sequence ID" value="KAH7978160.1"/>
    <property type="molecule type" value="Genomic_DNA"/>
</dbReference>
<gene>
    <name evidence="1" type="ORF">HPB49_004697</name>
</gene>
<organism evidence="1 2">
    <name type="scientific">Dermacentor silvarum</name>
    <name type="common">Tick</name>
    <dbReference type="NCBI Taxonomy" id="543639"/>
    <lineage>
        <taxon>Eukaryota</taxon>
        <taxon>Metazoa</taxon>
        <taxon>Ecdysozoa</taxon>
        <taxon>Arthropoda</taxon>
        <taxon>Chelicerata</taxon>
        <taxon>Arachnida</taxon>
        <taxon>Acari</taxon>
        <taxon>Parasitiformes</taxon>
        <taxon>Ixodida</taxon>
        <taxon>Ixodoidea</taxon>
        <taxon>Ixodidae</taxon>
        <taxon>Rhipicephalinae</taxon>
        <taxon>Dermacentor</taxon>
    </lineage>
</organism>
<keyword evidence="2" id="KW-1185">Reference proteome</keyword>
<sequence length="78" mass="8718">MRSGEPEETPSRRLKRASTSMFCSWIANTWACIPEKIICLGFKKCSILNVHNGTEDKLLLELISDKGLSEESASNDDD</sequence>
<name>A0ACB8DUU3_DERSI</name>
<protein>
    <submittedName>
        <fullName evidence="1">Uncharacterized protein</fullName>
    </submittedName>
</protein>
<comment type="caution">
    <text evidence="1">The sequence shown here is derived from an EMBL/GenBank/DDBJ whole genome shotgun (WGS) entry which is preliminary data.</text>
</comment>
<reference evidence="1" key="1">
    <citation type="submission" date="2020-05" db="EMBL/GenBank/DDBJ databases">
        <title>Large-scale comparative analyses of tick genomes elucidate their genetic diversity and vector capacities.</title>
        <authorList>
            <person name="Jia N."/>
            <person name="Wang J."/>
            <person name="Shi W."/>
            <person name="Du L."/>
            <person name="Sun Y."/>
            <person name="Zhan W."/>
            <person name="Jiang J."/>
            <person name="Wang Q."/>
            <person name="Zhang B."/>
            <person name="Ji P."/>
            <person name="Sakyi L.B."/>
            <person name="Cui X."/>
            <person name="Yuan T."/>
            <person name="Jiang B."/>
            <person name="Yang W."/>
            <person name="Lam T.T.-Y."/>
            <person name="Chang Q."/>
            <person name="Ding S."/>
            <person name="Wang X."/>
            <person name="Zhu J."/>
            <person name="Ruan X."/>
            <person name="Zhao L."/>
            <person name="Wei J."/>
            <person name="Que T."/>
            <person name="Du C."/>
            <person name="Cheng J."/>
            <person name="Dai P."/>
            <person name="Han X."/>
            <person name="Huang E."/>
            <person name="Gao Y."/>
            <person name="Liu J."/>
            <person name="Shao H."/>
            <person name="Ye R."/>
            <person name="Li L."/>
            <person name="Wei W."/>
            <person name="Wang X."/>
            <person name="Wang C."/>
            <person name="Yang T."/>
            <person name="Huo Q."/>
            <person name="Li W."/>
            <person name="Guo W."/>
            <person name="Chen H."/>
            <person name="Zhou L."/>
            <person name="Ni X."/>
            <person name="Tian J."/>
            <person name="Zhou Y."/>
            <person name="Sheng Y."/>
            <person name="Liu T."/>
            <person name="Pan Y."/>
            <person name="Xia L."/>
            <person name="Li J."/>
            <person name="Zhao F."/>
            <person name="Cao W."/>
        </authorList>
    </citation>
    <scope>NUCLEOTIDE SEQUENCE</scope>
    <source>
        <strain evidence="1">Dsil-2018</strain>
    </source>
</reference>
<proteinExistence type="predicted"/>
<evidence type="ECO:0000313" key="1">
    <source>
        <dbReference type="EMBL" id="KAH7978160.1"/>
    </source>
</evidence>
<accession>A0ACB8DUU3</accession>